<accession>A0A9P6NPS1</accession>
<proteinExistence type="predicted"/>
<gene>
    <name evidence="3" type="ORF">CROQUDRAFT_651585</name>
</gene>
<evidence type="ECO:0000313" key="3">
    <source>
        <dbReference type="EMBL" id="KAG0151065.1"/>
    </source>
</evidence>
<evidence type="ECO:0000313" key="4">
    <source>
        <dbReference type="Proteomes" id="UP000886653"/>
    </source>
</evidence>
<keyword evidence="4" id="KW-1185">Reference proteome</keyword>
<dbReference type="OrthoDB" id="2564904at2759"/>
<name>A0A9P6NPS1_9BASI</name>
<feature type="signal peptide" evidence="2">
    <location>
        <begin position="1"/>
        <end position="22"/>
    </location>
</feature>
<organism evidence="3 4">
    <name type="scientific">Cronartium quercuum f. sp. fusiforme G11</name>
    <dbReference type="NCBI Taxonomy" id="708437"/>
    <lineage>
        <taxon>Eukaryota</taxon>
        <taxon>Fungi</taxon>
        <taxon>Dikarya</taxon>
        <taxon>Basidiomycota</taxon>
        <taxon>Pucciniomycotina</taxon>
        <taxon>Pucciniomycetes</taxon>
        <taxon>Pucciniales</taxon>
        <taxon>Coleosporiaceae</taxon>
        <taxon>Cronartium</taxon>
    </lineage>
</organism>
<protein>
    <recommendedName>
        <fullName evidence="5">Macrofage activating glycoprotein</fullName>
    </recommendedName>
</protein>
<keyword evidence="2" id="KW-0732">Signal</keyword>
<dbReference type="EMBL" id="MU167215">
    <property type="protein sequence ID" value="KAG0151065.1"/>
    <property type="molecule type" value="Genomic_DNA"/>
</dbReference>
<dbReference type="Proteomes" id="UP000886653">
    <property type="component" value="Unassembled WGS sequence"/>
</dbReference>
<feature type="chain" id="PRO_5040128223" description="Macrofage activating glycoprotein" evidence="2">
    <location>
        <begin position="23"/>
        <end position="369"/>
    </location>
</feature>
<evidence type="ECO:0000256" key="2">
    <source>
        <dbReference type="SAM" id="SignalP"/>
    </source>
</evidence>
<feature type="region of interest" description="Disordered" evidence="1">
    <location>
        <begin position="303"/>
        <end position="335"/>
    </location>
</feature>
<feature type="compositionally biased region" description="Polar residues" evidence="1">
    <location>
        <begin position="312"/>
        <end position="323"/>
    </location>
</feature>
<evidence type="ECO:0008006" key="5">
    <source>
        <dbReference type="Google" id="ProtNLM"/>
    </source>
</evidence>
<reference evidence="3" key="1">
    <citation type="submission" date="2013-11" db="EMBL/GenBank/DDBJ databases">
        <title>Genome sequence of the fusiform rust pathogen reveals effectors for host alternation and coevolution with pine.</title>
        <authorList>
            <consortium name="DOE Joint Genome Institute"/>
            <person name="Smith K."/>
            <person name="Pendleton A."/>
            <person name="Kubisiak T."/>
            <person name="Anderson C."/>
            <person name="Salamov A."/>
            <person name="Aerts A."/>
            <person name="Riley R."/>
            <person name="Clum A."/>
            <person name="Lindquist E."/>
            <person name="Ence D."/>
            <person name="Campbell M."/>
            <person name="Kronenberg Z."/>
            <person name="Feau N."/>
            <person name="Dhillon B."/>
            <person name="Hamelin R."/>
            <person name="Burleigh J."/>
            <person name="Smith J."/>
            <person name="Yandell M."/>
            <person name="Nelson C."/>
            <person name="Grigoriev I."/>
            <person name="Davis J."/>
        </authorList>
    </citation>
    <scope>NUCLEOTIDE SEQUENCE</scope>
    <source>
        <strain evidence="3">G11</strain>
    </source>
</reference>
<dbReference type="AlphaFoldDB" id="A0A9P6NPS1"/>
<evidence type="ECO:0000256" key="1">
    <source>
        <dbReference type="SAM" id="MobiDB-lite"/>
    </source>
</evidence>
<sequence length="369" mass="38509">MNSLITLLTLVLSASCAQRAVAADTSGDIPLANKRFIWPNLPYQADTGSGPRGTQQGYNTCNATTQNQQSMCQTSFLNSIDEFCLWGSPQPNQTVANVEESMVAFCTKKKFGARLLTAGALQGVQLIRTPGYVEIVGFIDQTTLNLTPDDSGGEEDPHGADQRGNPLGSLVYSNAFNTSGGPAYTQVIEWTYFVGGGSFCFKACDPAGPNAAELCQHVYDRVGCLYNAPANYPSINGTFQSCKGENQLPVGNYVEGGVTKVWTQPAESLGPISTIPYTPAIPATSDCTTYTSAALYTELPSPPSPAAATATGNTSNKGSSTVGANGLPEKTGAGLAAKSSSSTDYEVLSGAVGWISVAIVSISSFALLL</sequence>
<comment type="caution">
    <text evidence="3">The sequence shown here is derived from an EMBL/GenBank/DDBJ whole genome shotgun (WGS) entry which is preliminary data.</text>
</comment>